<organism evidence="2 3">
    <name type="scientific">Erwinia mallotivora</name>
    <dbReference type="NCBI Taxonomy" id="69222"/>
    <lineage>
        <taxon>Bacteria</taxon>
        <taxon>Pseudomonadati</taxon>
        <taxon>Pseudomonadota</taxon>
        <taxon>Gammaproteobacteria</taxon>
        <taxon>Enterobacterales</taxon>
        <taxon>Erwiniaceae</taxon>
        <taxon>Erwinia</taxon>
    </lineage>
</organism>
<feature type="transmembrane region" description="Helical" evidence="1">
    <location>
        <begin position="7"/>
        <end position="27"/>
    </location>
</feature>
<sequence length="82" mass="9355">MMKKWSLRALAFIVALIIMNLLVAWFIRLTAPKFTDLLAGWFNSSGVENTADLLINFTFITALLLTVVVFCLFKCQKRQSAR</sequence>
<comment type="caution">
    <text evidence="2">The sequence shown here is derived from an EMBL/GenBank/DDBJ whole genome shotgun (WGS) entry which is preliminary data.</text>
</comment>
<dbReference type="Proteomes" id="UP000019918">
    <property type="component" value="Unassembled WGS sequence"/>
</dbReference>
<keyword evidence="1" id="KW-1133">Transmembrane helix</keyword>
<evidence type="ECO:0000313" key="3">
    <source>
        <dbReference type="Proteomes" id="UP000019918"/>
    </source>
</evidence>
<dbReference type="AlphaFoldDB" id="A0A014M2T4"/>
<proteinExistence type="predicted"/>
<feature type="transmembrane region" description="Helical" evidence="1">
    <location>
        <begin position="53"/>
        <end position="73"/>
    </location>
</feature>
<dbReference type="STRING" id="69222.BG55_07340"/>
<keyword evidence="1" id="KW-0472">Membrane</keyword>
<evidence type="ECO:0000313" key="2">
    <source>
        <dbReference type="EMBL" id="EXU76166.1"/>
    </source>
</evidence>
<keyword evidence="1" id="KW-0812">Transmembrane</keyword>
<dbReference type="PATRIC" id="fig|69222.5.peg.1507"/>
<evidence type="ECO:0000256" key="1">
    <source>
        <dbReference type="SAM" id="Phobius"/>
    </source>
</evidence>
<dbReference type="EMBL" id="JFHN01000036">
    <property type="protein sequence ID" value="EXU76166.1"/>
    <property type="molecule type" value="Genomic_DNA"/>
</dbReference>
<accession>A0A014M2T4</accession>
<protein>
    <submittedName>
        <fullName evidence="2">Uncharacterized protein</fullName>
    </submittedName>
</protein>
<reference evidence="2 3" key="1">
    <citation type="submission" date="2014-02" db="EMBL/GenBank/DDBJ databases">
        <title>Draft genome of Erwinia mallotivora strain BT-MARDI, a papaya dieback pathogen.</title>
        <authorList>
            <person name="Redzuan R."/>
            <person name="Abu Bakar N."/>
            <person name="Badrun R."/>
            <person name="Mohd Raih M.F."/>
            <person name="Rozano L."/>
            <person name="Mat Amin N."/>
        </authorList>
    </citation>
    <scope>NUCLEOTIDE SEQUENCE [LARGE SCALE GENOMIC DNA]</scope>
    <source>
        <strain evidence="2 3">BT-MARDI</strain>
    </source>
</reference>
<name>A0A014M2T4_9GAMM</name>
<keyword evidence="3" id="KW-1185">Reference proteome</keyword>
<gene>
    <name evidence="2" type="ORF">BG55_07340</name>
</gene>